<dbReference type="Gene3D" id="3.30.460.40">
    <property type="match status" value="1"/>
</dbReference>
<protein>
    <submittedName>
        <fullName evidence="1">Nucleotidyltransferase family protein</fullName>
    </submittedName>
</protein>
<comment type="caution">
    <text evidence="1">The sequence shown here is derived from an EMBL/GenBank/DDBJ whole genome shotgun (WGS) entry which is preliminary data.</text>
</comment>
<gene>
    <name evidence="1" type="ORF">H9758_02230</name>
</gene>
<accession>A0A9D2NMK4</accession>
<evidence type="ECO:0000313" key="2">
    <source>
        <dbReference type="Proteomes" id="UP000823890"/>
    </source>
</evidence>
<dbReference type="EMBL" id="DWWO01000024">
    <property type="protein sequence ID" value="HJC33393.1"/>
    <property type="molecule type" value="Genomic_DNA"/>
</dbReference>
<name>A0A9D2NMK4_9FIRM</name>
<dbReference type="AlphaFoldDB" id="A0A9D2NMK4"/>
<organism evidence="1 2">
    <name type="scientific">Candidatus Mediterraneibacter faecipullorum</name>
    <dbReference type="NCBI Taxonomy" id="2838670"/>
    <lineage>
        <taxon>Bacteria</taxon>
        <taxon>Bacillati</taxon>
        <taxon>Bacillota</taxon>
        <taxon>Clostridia</taxon>
        <taxon>Lachnospirales</taxon>
        <taxon>Lachnospiraceae</taxon>
        <taxon>Mediterraneibacter</taxon>
    </lineage>
</organism>
<dbReference type="Proteomes" id="UP000823890">
    <property type="component" value="Unassembled WGS sequence"/>
</dbReference>
<dbReference type="InterPro" id="IPR039498">
    <property type="entry name" value="NTP_transf_5"/>
</dbReference>
<dbReference type="Pfam" id="PF14907">
    <property type="entry name" value="NTP_transf_5"/>
    <property type="match status" value="1"/>
</dbReference>
<evidence type="ECO:0000313" key="1">
    <source>
        <dbReference type="EMBL" id="HJC33393.1"/>
    </source>
</evidence>
<reference evidence="1" key="2">
    <citation type="submission" date="2021-04" db="EMBL/GenBank/DDBJ databases">
        <authorList>
            <person name="Gilroy R."/>
        </authorList>
    </citation>
    <scope>NUCLEOTIDE SEQUENCE</scope>
    <source>
        <strain evidence="1">ChiW19-954</strain>
    </source>
</reference>
<reference evidence="1" key="1">
    <citation type="journal article" date="2021" name="PeerJ">
        <title>Extensive microbial diversity within the chicken gut microbiome revealed by metagenomics and culture.</title>
        <authorList>
            <person name="Gilroy R."/>
            <person name="Ravi A."/>
            <person name="Getino M."/>
            <person name="Pursley I."/>
            <person name="Horton D.L."/>
            <person name="Alikhan N.F."/>
            <person name="Baker D."/>
            <person name="Gharbi K."/>
            <person name="Hall N."/>
            <person name="Watson M."/>
            <person name="Adriaenssens E.M."/>
            <person name="Foster-Nyarko E."/>
            <person name="Jarju S."/>
            <person name="Secka A."/>
            <person name="Antonio M."/>
            <person name="Oren A."/>
            <person name="Chaudhuri R.R."/>
            <person name="La Ragione R."/>
            <person name="Hildebrand F."/>
            <person name="Pallen M.J."/>
        </authorList>
    </citation>
    <scope>NUCLEOTIDE SEQUENCE</scope>
    <source>
        <strain evidence="1">ChiW19-954</strain>
    </source>
</reference>
<proteinExistence type="predicted"/>
<sequence>MRKQSENLLAILKSAVHHEALSLNEPVEYDCLMELAREQSVLPIVGEMLCRDPEFIQEKVYEQTVRQVVASVAVQSSRTAAFLQLYRAFADAGVYPVVMKGVVCRELYGRLKDHRPSGDEDILIRPAEFKTVRAVLKSQGYEPERKEMTDRQLEEVQEITFDGGAVGLHIEVHTNPIGQESGIRRDMNEMFQSVFENQQRIEVDGTEIMTMGHTDHFLFLVLHAFKHMISNGFGIRQALDILLYYEKYGDEICWDYVYDNLRKVCAERFFCDLLYIGRQHLGFDLPAKYRPNCPEELLTDLMENGIFGSKRQAYQTAASITTAAIDRGKKRNQIMVLLQTCFPPMGFMISRNPELADYPWLLPVCWIRRWGRFFRYSRDNGGGLVSDSIEASRQRIRLLKKYKIL</sequence>